<dbReference type="PANTHER" id="PTHR33184:SF5">
    <property type="entry name" value="PUTATIVE-RELATED"/>
    <property type="match status" value="1"/>
</dbReference>
<sequence length="128" mass="13939">MASTAKAMILLILAVLLRFHVEAGATQGGCRLLDIVVSQEVTGKIVGGQREYRVTIENKCTCPQVDVKVRCFGISTVEDIDKTKIRPLDSELCVISNGKPIIKGSPVIFTYAFQTPQSFPVVTAEPRC</sequence>
<dbReference type="GO" id="GO:0001709">
    <property type="term" value="P:cell fate determination"/>
    <property type="evidence" value="ECO:0007669"/>
    <property type="project" value="TreeGrafter"/>
</dbReference>
<organism evidence="3 4">
    <name type="scientific">Eragrostis curvula</name>
    <name type="common">weeping love grass</name>
    <dbReference type="NCBI Taxonomy" id="38414"/>
    <lineage>
        <taxon>Eukaryota</taxon>
        <taxon>Viridiplantae</taxon>
        <taxon>Streptophyta</taxon>
        <taxon>Embryophyta</taxon>
        <taxon>Tracheophyta</taxon>
        <taxon>Spermatophyta</taxon>
        <taxon>Magnoliopsida</taxon>
        <taxon>Liliopsida</taxon>
        <taxon>Poales</taxon>
        <taxon>Poaceae</taxon>
        <taxon>PACMAD clade</taxon>
        <taxon>Chloridoideae</taxon>
        <taxon>Eragrostideae</taxon>
        <taxon>Eragrostidinae</taxon>
        <taxon>Eragrostis</taxon>
    </lineage>
</organism>
<feature type="signal peptide" evidence="2">
    <location>
        <begin position="1"/>
        <end position="23"/>
    </location>
</feature>
<comment type="caution">
    <text evidence="3">The sequence shown here is derived from an EMBL/GenBank/DDBJ whole genome shotgun (WGS) entry which is preliminary data.</text>
</comment>
<dbReference type="EMBL" id="RWGY01000011">
    <property type="protein sequence ID" value="TVU32522.1"/>
    <property type="molecule type" value="Genomic_DNA"/>
</dbReference>
<gene>
    <name evidence="3" type="ORF">EJB05_24253</name>
</gene>
<evidence type="ECO:0000256" key="2">
    <source>
        <dbReference type="SAM" id="SignalP"/>
    </source>
</evidence>
<keyword evidence="1 2" id="KW-0732">Signal</keyword>
<dbReference type="Gramene" id="TVU32522">
    <property type="protein sequence ID" value="TVU32522"/>
    <property type="gene ID" value="EJB05_24253"/>
</dbReference>
<dbReference type="Proteomes" id="UP000324897">
    <property type="component" value="Chromosome 1"/>
</dbReference>
<evidence type="ECO:0000313" key="3">
    <source>
        <dbReference type="EMBL" id="TVU32522.1"/>
    </source>
</evidence>
<dbReference type="AlphaFoldDB" id="A0A5J9V8E8"/>
<dbReference type="InterPro" id="IPR040361">
    <property type="entry name" value="TPD1"/>
</dbReference>
<protein>
    <submittedName>
        <fullName evidence="3">Uncharacterized protein</fullName>
    </submittedName>
</protein>
<dbReference type="Pfam" id="PF24068">
    <property type="entry name" value="TPD1_C"/>
    <property type="match status" value="1"/>
</dbReference>
<accession>A0A5J9V8E8</accession>
<dbReference type="OrthoDB" id="603213at2759"/>
<dbReference type="PANTHER" id="PTHR33184">
    <property type="entry name" value="PROTEIN TAPETUM DETERMINANT 1-LIKE-RELATED"/>
    <property type="match status" value="1"/>
</dbReference>
<name>A0A5J9V8E8_9POAL</name>
<proteinExistence type="predicted"/>
<evidence type="ECO:0000313" key="4">
    <source>
        <dbReference type="Proteomes" id="UP000324897"/>
    </source>
</evidence>
<keyword evidence="4" id="KW-1185">Reference proteome</keyword>
<evidence type="ECO:0000256" key="1">
    <source>
        <dbReference type="ARBA" id="ARBA00022729"/>
    </source>
</evidence>
<feature type="chain" id="PRO_5023928024" evidence="2">
    <location>
        <begin position="24"/>
        <end position="128"/>
    </location>
</feature>
<reference evidence="3 4" key="1">
    <citation type="journal article" date="2019" name="Sci. Rep.">
        <title>A high-quality genome of Eragrostis curvula grass provides insights into Poaceae evolution and supports new strategies to enhance forage quality.</title>
        <authorList>
            <person name="Carballo J."/>
            <person name="Santos B.A.C.M."/>
            <person name="Zappacosta D."/>
            <person name="Garbus I."/>
            <person name="Selva J.P."/>
            <person name="Gallo C.A."/>
            <person name="Diaz A."/>
            <person name="Albertini E."/>
            <person name="Caccamo M."/>
            <person name="Echenique V."/>
        </authorList>
    </citation>
    <scope>NUCLEOTIDE SEQUENCE [LARGE SCALE GENOMIC DNA]</scope>
    <source>
        <strain evidence="4">cv. Victoria</strain>
        <tissue evidence="3">Leaf</tissue>
    </source>
</reference>